<sequence length="287" mass="31037">MTPRQPPSAASKRTTALRSGKSQRPVSPTPASSASAQKEISASTTASRMRDLKATSSCFHYASENLHIATRSCFHRAPGVHCRPMAVRKQRRGDAMITNVLNQALLLLAEVGFERLTLPEVAVRAGVNKTSLYRRWPTKGLLVRDALASAMAAPVGFVVTGELRRDLVAWGSAAVAFSGSALGQAVFRALLVSDVPELQELSRELRAASAAPRRLLDAARKRGELAADVDSALVLSMIAGTLMHRQHIERRPIDQRVLATVIDIVLDGVRAAAAEARRRPARRVRST</sequence>
<dbReference type="InterPro" id="IPR001647">
    <property type="entry name" value="HTH_TetR"/>
</dbReference>
<dbReference type="GO" id="GO:0003700">
    <property type="term" value="F:DNA-binding transcription factor activity"/>
    <property type="evidence" value="ECO:0007669"/>
    <property type="project" value="TreeGrafter"/>
</dbReference>
<dbReference type="Gene3D" id="1.10.357.10">
    <property type="entry name" value="Tetracycline Repressor, domain 2"/>
    <property type="match status" value="1"/>
</dbReference>
<dbReference type="PRINTS" id="PR00455">
    <property type="entry name" value="HTHTETR"/>
</dbReference>
<dbReference type="GO" id="GO:0000976">
    <property type="term" value="F:transcription cis-regulatory region binding"/>
    <property type="evidence" value="ECO:0007669"/>
    <property type="project" value="TreeGrafter"/>
</dbReference>
<protein>
    <recommendedName>
        <fullName evidence="6">HTH tetR-type domain-containing protein</fullName>
    </recommendedName>
</protein>
<evidence type="ECO:0000259" key="6">
    <source>
        <dbReference type="PROSITE" id="PS50977"/>
    </source>
</evidence>
<keyword evidence="3" id="KW-0804">Transcription</keyword>
<dbReference type="SUPFAM" id="SSF48498">
    <property type="entry name" value="Tetracyclin repressor-like, C-terminal domain"/>
    <property type="match status" value="1"/>
</dbReference>
<feature type="DNA-binding region" description="H-T-H motif" evidence="4">
    <location>
        <begin position="117"/>
        <end position="136"/>
    </location>
</feature>
<dbReference type="InterPro" id="IPR023772">
    <property type="entry name" value="DNA-bd_HTH_TetR-type_CS"/>
</dbReference>
<dbReference type="PROSITE" id="PS50977">
    <property type="entry name" value="HTH_TETR_2"/>
    <property type="match status" value="1"/>
</dbReference>
<dbReference type="PROSITE" id="PS01081">
    <property type="entry name" value="HTH_TETR_1"/>
    <property type="match status" value="1"/>
</dbReference>
<gene>
    <name evidence="7" type="ORF">DI536_18590</name>
</gene>
<dbReference type="Pfam" id="PF00440">
    <property type="entry name" value="TetR_N"/>
    <property type="match status" value="1"/>
</dbReference>
<comment type="caution">
    <text evidence="7">The sequence shown here is derived from an EMBL/GenBank/DDBJ whole genome shotgun (WGS) entry which is preliminary data.</text>
</comment>
<dbReference type="AlphaFoldDB" id="A0A2W5TIL0"/>
<evidence type="ECO:0000313" key="8">
    <source>
        <dbReference type="Proteomes" id="UP000249061"/>
    </source>
</evidence>
<organism evidence="7 8">
    <name type="scientific">Archangium gephyra</name>
    <dbReference type="NCBI Taxonomy" id="48"/>
    <lineage>
        <taxon>Bacteria</taxon>
        <taxon>Pseudomonadati</taxon>
        <taxon>Myxococcota</taxon>
        <taxon>Myxococcia</taxon>
        <taxon>Myxococcales</taxon>
        <taxon>Cystobacterineae</taxon>
        <taxon>Archangiaceae</taxon>
        <taxon>Archangium</taxon>
    </lineage>
</organism>
<feature type="compositionally biased region" description="Polar residues" evidence="5">
    <location>
        <begin position="11"/>
        <end position="30"/>
    </location>
</feature>
<evidence type="ECO:0000256" key="5">
    <source>
        <dbReference type="SAM" id="MobiDB-lite"/>
    </source>
</evidence>
<evidence type="ECO:0000256" key="3">
    <source>
        <dbReference type="ARBA" id="ARBA00023163"/>
    </source>
</evidence>
<dbReference type="InterPro" id="IPR050109">
    <property type="entry name" value="HTH-type_TetR-like_transc_reg"/>
</dbReference>
<evidence type="ECO:0000313" key="7">
    <source>
        <dbReference type="EMBL" id="PZR11145.1"/>
    </source>
</evidence>
<name>A0A2W5TIL0_9BACT</name>
<keyword evidence="2 4" id="KW-0238">DNA-binding</keyword>
<dbReference type="InterPro" id="IPR036271">
    <property type="entry name" value="Tet_transcr_reg_TetR-rel_C_sf"/>
</dbReference>
<feature type="domain" description="HTH tetR-type" evidence="6">
    <location>
        <begin position="94"/>
        <end position="154"/>
    </location>
</feature>
<reference evidence="7 8" key="1">
    <citation type="submission" date="2017-08" db="EMBL/GenBank/DDBJ databases">
        <title>Infants hospitalized years apart are colonized by the same room-sourced microbial strains.</title>
        <authorList>
            <person name="Brooks B."/>
            <person name="Olm M.R."/>
            <person name="Firek B.A."/>
            <person name="Baker R."/>
            <person name="Thomas B.C."/>
            <person name="Morowitz M.J."/>
            <person name="Banfield J.F."/>
        </authorList>
    </citation>
    <scope>NUCLEOTIDE SEQUENCE [LARGE SCALE GENOMIC DNA]</scope>
    <source>
        <strain evidence="7">S2_003_000_R2_14</strain>
    </source>
</reference>
<dbReference type="InterPro" id="IPR009057">
    <property type="entry name" value="Homeodomain-like_sf"/>
</dbReference>
<evidence type="ECO:0000256" key="1">
    <source>
        <dbReference type="ARBA" id="ARBA00023015"/>
    </source>
</evidence>
<dbReference type="Proteomes" id="UP000249061">
    <property type="component" value="Unassembled WGS sequence"/>
</dbReference>
<feature type="compositionally biased region" description="Polar residues" evidence="5">
    <location>
        <begin position="38"/>
        <end position="47"/>
    </location>
</feature>
<keyword evidence="1" id="KW-0805">Transcription regulation</keyword>
<dbReference type="Pfam" id="PF16859">
    <property type="entry name" value="TetR_C_11"/>
    <property type="match status" value="1"/>
</dbReference>
<dbReference type="SUPFAM" id="SSF46689">
    <property type="entry name" value="Homeodomain-like"/>
    <property type="match status" value="1"/>
</dbReference>
<evidence type="ECO:0000256" key="4">
    <source>
        <dbReference type="PROSITE-ProRule" id="PRU00335"/>
    </source>
</evidence>
<dbReference type="InterPro" id="IPR011075">
    <property type="entry name" value="TetR_C"/>
</dbReference>
<dbReference type="EMBL" id="QFQP01000015">
    <property type="protein sequence ID" value="PZR11145.1"/>
    <property type="molecule type" value="Genomic_DNA"/>
</dbReference>
<dbReference type="PANTHER" id="PTHR30055:SF148">
    <property type="entry name" value="TETR-FAMILY TRANSCRIPTIONAL REGULATOR"/>
    <property type="match status" value="1"/>
</dbReference>
<feature type="region of interest" description="Disordered" evidence="5">
    <location>
        <begin position="1"/>
        <end position="47"/>
    </location>
</feature>
<proteinExistence type="predicted"/>
<dbReference type="Gene3D" id="1.10.10.60">
    <property type="entry name" value="Homeodomain-like"/>
    <property type="match status" value="1"/>
</dbReference>
<dbReference type="PANTHER" id="PTHR30055">
    <property type="entry name" value="HTH-TYPE TRANSCRIPTIONAL REGULATOR RUTR"/>
    <property type="match status" value="1"/>
</dbReference>
<evidence type="ECO:0000256" key="2">
    <source>
        <dbReference type="ARBA" id="ARBA00023125"/>
    </source>
</evidence>
<accession>A0A2W5TIL0</accession>